<dbReference type="Proteomes" id="UP000000768">
    <property type="component" value="Chromosome 2"/>
</dbReference>
<evidence type="ECO:0008006" key="3">
    <source>
        <dbReference type="Google" id="ProtNLM"/>
    </source>
</evidence>
<reference evidence="1 2" key="1">
    <citation type="journal article" date="2009" name="Nature">
        <title>The Sorghum bicolor genome and the diversification of grasses.</title>
        <authorList>
            <person name="Paterson A.H."/>
            <person name="Bowers J.E."/>
            <person name="Bruggmann R."/>
            <person name="Dubchak I."/>
            <person name="Grimwood J."/>
            <person name="Gundlach H."/>
            <person name="Haberer G."/>
            <person name="Hellsten U."/>
            <person name="Mitros T."/>
            <person name="Poliakov A."/>
            <person name="Schmutz J."/>
            <person name="Spannagl M."/>
            <person name="Tang H."/>
            <person name="Wang X."/>
            <person name="Wicker T."/>
            <person name="Bharti A.K."/>
            <person name="Chapman J."/>
            <person name="Feltus F.A."/>
            <person name="Gowik U."/>
            <person name="Grigoriev I.V."/>
            <person name="Lyons E."/>
            <person name="Maher C.A."/>
            <person name="Martis M."/>
            <person name="Narechania A."/>
            <person name="Otillar R.P."/>
            <person name="Penning B.W."/>
            <person name="Salamov A.A."/>
            <person name="Wang Y."/>
            <person name="Zhang L."/>
            <person name="Carpita N.C."/>
            <person name="Freeling M."/>
            <person name="Gingle A.R."/>
            <person name="Hash C.T."/>
            <person name="Keller B."/>
            <person name="Klein P."/>
            <person name="Kresovich S."/>
            <person name="McCann M.C."/>
            <person name="Ming R."/>
            <person name="Peterson D.G."/>
            <person name="Mehboob-ur-Rahman"/>
            <person name="Ware D."/>
            <person name="Westhoff P."/>
            <person name="Mayer K.F."/>
            <person name="Messing J."/>
            <person name="Rokhsar D.S."/>
        </authorList>
    </citation>
    <scope>NUCLEOTIDE SEQUENCE [LARGE SCALE GENOMIC DNA]</scope>
    <source>
        <strain evidence="2">cv. BTx623</strain>
    </source>
</reference>
<reference evidence="2" key="2">
    <citation type="journal article" date="2018" name="Plant J.">
        <title>The Sorghum bicolor reference genome: improved assembly, gene annotations, a transcriptome atlas, and signatures of genome organization.</title>
        <authorList>
            <person name="McCormick R.F."/>
            <person name="Truong S.K."/>
            <person name="Sreedasyam A."/>
            <person name="Jenkins J."/>
            <person name="Shu S."/>
            <person name="Sims D."/>
            <person name="Kennedy M."/>
            <person name="Amirebrahimi M."/>
            <person name="Weers B.D."/>
            <person name="McKinley B."/>
            <person name="Mattison A."/>
            <person name="Morishige D.T."/>
            <person name="Grimwood J."/>
            <person name="Schmutz J."/>
            <person name="Mullet J.E."/>
        </authorList>
    </citation>
    <scope>NUCLEOTIDE SEQUENCE [LARGE SCALE GENOMIC DNA]</scope>
    <source>
        <strain evidence="2">cv. BTx623</strain>
    </source>
</reference>
<organism evidence="1 2">
    <name type="scientific">Sorghum bicolor</name>
    <name type="common">Sorghum</name>
    <name type="synonym">Sorghum vulgare</name>
    <dbReference type="NCBI Taxonomy" id="4558"/>
    <lineage>
        <taxon>Eukaryota</taxon>
        <taxon>Viridiplantae</taxon>
        <taxon>Streptophyta</taxon>
        <taxon>Embryophyta</taxon>
        <taxon>Tracheophyta</taxon>
        <taxon>Spermatophyta</taxon>
        <taxon>Magnoliopsida</taxon>
        <taxon>Liliopsida</taxon>
        <taxon>Poales</taxon>
        <taxon>Poaceae</taxon>
        <taxon>PACMAD clade</taxon>
        <taxon>Panicoideae</taxon>
        <taxon>Andropogonodae</taxon>
        <taxon>Andropogoneae</taxon>
        <taxon>Sorghinae</taxon>
        <taxon>Sorghum</taxon>
    </lineage>
</organism>
<dbReference type="InterPro" id="IPR036412">
    <property type="entry name" value="HAD-like_sf"/>
</dbReference>
<dbReference type="PANTHER" id="PTHR46649">
    <property type="match status" value="1"/>
</dbReference>
<keyword evidence="2" id="KW-1185">Reference proteome</keyword>
<dbReference type="ExpressionAtlas" id="A0A1B6QG15">
    <property type="expression patterns" value="baseline and differential"/>
</dbReference>
<accession>A0A1B6QG15</accession>
<dbReference type="AlphaFoldDB" id="A0A1B6QG15"/>
<evidence type="ECO:0000313" key="2">
    <source>
        <dbReference type="Proteomes" id="UP000000768"/>
    </source>
</evidence>
<gene>
    <name evidence="1" type="ORF">SORBI_3002G403600</name>
</gene>
<protein>
    <recommendedName>
        <fullName evidence="3">Haloacid dehalogenase-like hydrolase domain-containing protein 3</fullName>
    </recommendedName>
</protein>
<name>A0A1B6QG15_SORBI</name>
<sequence length="196" mass="22322">MAVARLRAAAAARLPPALSRGERRPLGTAAEVATTAGPGAARWELMGAREYYDYRRAIYGDITHKAILVDAAGTLLAPTEPMAQVYRTIGQKYGVDYSEDEILMRYRRAYAQPWGRSRLRYVNDGRPFWQYIVSSSTGCSDLQYFEELYQYYTTEKVRYSVQCFDLLLLAYKLTKCECVICLLGLASLRSRCWTCF</sequence>
<dbReference type="SUPFAM" id="SSF56784">
    <property type="entry name" value="HAD-like"/>
    <property type="match status" value="1"/>
</dbReference>
<dbReference type="Gramene" id="KXG36854">
    <property type="protein sequence ID" value="KXG36854"/>
    <property type="gene ID" value="SORBI_3002G403600"/>
</dbReference>
<evidence type="ECO:0000313" key="1">
    <source>
        <dbReference type="EMBL" id="KXG36854.1"/>
    </source>
</evidence>
<dbReference type="EMBL" id="CM000761">
    <property type="protein sequence ID" value="KXG36854.1"/>
    <property type="molecule type" value="Genomic_DNA"/>
</dbReference>
<proteinExistence type="predicted"/>
<dbReference type="PANTHER" id="PTHR46649:SF4">
    <property type="entry name" value="HALOACID DEHALOGENASE-LIKE HYDROLASE (HAD) SUPERFAMILY PROTEIN"/>
    <property type="match status" value="1"/>
</dbReference>